<dbReference type="EMBL" id="CM007647">
    <property type="protein sequence ID" value="ONL98655.1"/>
    <property type="molecule type" value="Genomic_DNA"/>
</dbReference>
<name>A0A1D6K4X8_MAIZE</name>
<dbReference type="GO" id="GO:0006886">
    <property type="term" value="P:intracellular protein transport"/>
    <property type="evidence" value="ECO:0007669"/>
    <property type="project" value="InterPro"/>
</dbReference>
<reference evidence="4" key="1">
    <citation type="submission" date="2015-12" db="EMBL/GenBank/DDBJ databases">
        <title>Update maize B73 reference genome by single molecule sequencing technologies.</title>
        <authorList>
            <consortium name="Maize Genome Sequencing Project"/>
            <person name="Ware D."/>
        </authorList>
    </citation>
    <scope>NUCLEOTIDE SEQUENCE [LARGE SCALE GENOMIC DNA]</scope>
    <source>
        <tissue evidence="4">Seedling</tissue>
    </source>
</reference>
<feature type="domain" description="Vesicle transport v-SNARE N-terminal" evidence="3">
    <location>
        <begin position="86"/>
        <end position="125"/>
    </location>
</feature>
<sequence length="150" mass="16905">MLIILKCSKKSKHVNDNNIVALSNMTMAHFDELEDKTTDYVDLSVQEFALKQPQCGMAYNYYGNLRLYVVANKAELASSIFEIDKIQKMDLEARSLQPSIKASLLAKLREYKSDLNNVKSELKRISAPNARQATREELLESGMADTLAVS</sequence>
<dbReference type="Pfam" id="PF05008">
    <property type="entry name" value="V-SNARE"/>
    <property type="match status" value="1"/>
</dbReference>
<comment type="similarity">
    <text evidence="1">Belongs to the VTI1 family.</text>
</comment>
<dbReference type="GO" id="GO:0016020">
    <property type="term" value="C:membrane"/>
    <property type="evidence" value="ECO:0007669"/>
    <property type="project" value="InterPro"/>
</dbReference>
<accession>A0A1D6K4X8</accession>
<dbReference type="GO" id="GO:0016192">
    <property type="term" value="P:vesicle-mediated transport"/>
    <property type="evidence" value="ECO:0007669"/>
    <property type="project" value="InterPro"/>
</dbReference>
<evidence type="ECO:0000256" key="1">
    <source>
        <dbReference type="ARBA" id="ARBA00006108"/>
    </source>
</evidence>
<organism evidence="4">
    <name type="scientific">Zea mays</name>
    <name type="common">Maize</name>
    <dbReference type="NCBI Taxonomy" id="4577"/>
    <lineage>
        <taxon>Eukaryota</taxon>
        <taxon>Viridiplantae</taxon>
        <taxon>Streptophyta</taxon>
        <taxon>Embryophyta</taxon>
        <taxon>Tracheophyta</taxon>
        <taxon>Spermatophyta</taxon>
        <taxon>Magnoliopsida</taxon>
        <taxon>Liliopsida</taxon>
        <taxon>Poales</taxon>
        <taxon>Poaceae</taxon>
        <taxon>PACMAD clade</taxon>
        <taxon>Panicoideae</taxon>
        <taxon>Andropogonodae</taxon>
        <taxon>Andropogoneae</taxon>
        <taxon>Tripsacinae</taxon>
        <taxon>Zea</taxon>
    </lineage>
</organism>
<evidence type="ECO:0000259" key="3">
    <source>
        <dbReference type="Pfam" id="PF05008"/>
    </source>
</evidence>
<dbReference type="InParanoid" id="A0A1D6K4X8"/>
<gene>
    <name evidence="4" type="ORF">ZEAMMB73_Zm00001d029400</name>
</gene>
<evidence type="ECO:0000256" key="2">
    <source>
        <dbReference type="ARBA" id="ARBA00022927"/>
    </source>
</evidence>
<dbReference type="InterPro" id="IPR010989">
    <property type="entry name" value="SNARE"/>
</dbReference>
<protein>
    <submittedName>
        <fullName evidence="4">Vesicle transport v-SNARE 12</fullName>
    </submittedName>
</protein>
<dbReference type="InterPro" id="IPR038407">
    <property type="entry name" value="v-SNARE_N_sf"/>
</dbReference>
<dbReference type="SMR" id="A0A1D6K4X8"/>
<proteinExistence type="inferred from homology"/>
<dbReference type="SUPFAM" id="SSF47661">
    <property type="entry name" value="t-snare proteins"/>
    <property type="match status" value="1"/>
</dbReference>
<dbReference type="AlphaFoldDB" id="A0A1D6K4X8"/>
<dbReference type="InterPro" id="IPR007705">
    <property type="entry name" value="Vesicle_trsprt_v-SNARE_N"/>
</dbReference>
<keyword evidence="2" id="KW-0653">Protein transport</keyword>
<evidence type="ECO:0000313" key="4">
    <source>
        <dbReference type="EMBL" id="ONL98655.1"/>
    </source>
</evidence>
<keyword evidence="2" id="KW-0813">Transport</keyword>
<dbReference type="STRING" id="4577.A0A1D6K4X8"/>
<dbReference type="Gene3D" id="1.20.58.400">
    <property type="entry name" value="t-snare proteins"/>
    <property type="match status" value="1"/>
</dbReference>